<evidence type="ECO:0000313" key="2">
    <source>
        <dbReference type="EMBL" id="CAF4287381.1"/>
    </source>
</evidence>
<sequence length="77" mass="8513">MQNDPSSLNQQCQLFTCLTSPKPSAVGHHADSSSDDDDDENKKKTITTAENEEESIDTSENDVDYSVLNDESIQDFS</sequence>
<protein>
    <submittedName>
        <fullName evidence="2">Uncharacterized protein</fullName>
    </submittedName>
</protein>
<dbReference type="AlphaFoldDB" id="A0A8S2TKT6"/>
<dbReference type="Proteomes" id="UP000676336">
    <property type="component" value="Unassembled WGS sequence"/>
</dbReference>
<gene>
    <name evidence="2" type="ORF">SMN809_LOCUS25518</name>
</gene>
<organism evidence="2 3">
    <name type="scientific">Rotaria magnacalcarata</name>
    <dbReference type="NCBI Taxonomy" id="392030"/>
    <lineage>
        <taxon>Eukaryota</taxon>
        <taxon>Metazoa</taxon>
        <taxon>Spiralia</taxon>
        <taxon>Gnathifera</taxon>
        <taxon>Rotifera</taxon>
        <taxon>Eurotatoria</taxon>
        <taxon>Bdelloidea</taxon>
        <taxon>Philodinida</taxon>
        <taxon>Philodinidae</taxon>
        <taxon>Rotaria</taxon>
    </lineage>
</organism>
<comment type="caution">
    <text evidence="2">The sequence shown here is derived from an EMBL/GenBank/DDBJ whole genome shotgun (WGS) entry which is preliminary data.</text>
</comment>
<proteinExistence type="predicted"/>
<feature type="region of interest" description="Disordered" evidence="1">
    <location>
        <begin position="19"/>
        <end position="77"/>
    </location>
</feature>
<feature type="non-terminal residue" evidence="2">
    <location>
        <position position="77"/>
    </location>
</feature>
<name>A0A8S2TKT6_9BILA</name>
<reference evidence="2" key="1">
    <citation type="submission" date="2021-02" db="EMBL/GenBank/DDBJ databases">
        <authorList>
            <person name="Nowell W R."/>
        </authorList>
    </citation>
    <scope>NUCLEOTIDE SEQUENCE</scope>
</reference>
<accession>A0A8S2TKT6</accession>
<evidence type="ECO:0000256" key="1">
    <source>
        <dbReference type="SAM" id="MobiDB-lite"/>
    </source>
</evidence>
<dbReference type="EMBL" id="CAJOBI010033748">
    <property type="protein sequence ID" value="CAF4287381.1"/>
    <property type="molecule type" value="Genomic_DNA"/>
</dbReference>
<evidence type="ECO:0000313" key="3">
    <source>
        <dbReference type="Proteomes" id="UP000676336"/>
    </source>
</evidence>
<feature type="compositionally biased region" description="Acidic residues" evidence="1">
    <location>
        <begin position="50"/>
        <end position="63"/>
    </location>
</feature>